<evidence type="ECO:0000313" key="2">
    <source>
        <dbReference type="Proteomes" id="UP001597417"/>
    </source>
</evidence>
<reference evidence="2" key="1">
    <citation type="journal article" date="2019" name="Int. J. Syst. Evol. Microbiol.">
        <title>The Global Catalogue of Microorganisms (GCM) 10K type strain sequencing project: providing services to taxonomists for standard genome sequencing and annotation.</title>
        <authorList>
            <consortium name="The Broad Institute Genomics Platform"/>
            <consortium name="The Broad Institute Genome Sequencing Center for Infectious Disease"/>
            <person name="Wu L."/>
            <person name="Ma J."/>
        </authorList>
    </citation>
    <scope>NUCLEOTIDE SEQUENCE [LARGE SCALE GENOMIC DNA]</scope>
    <source>
        <strain evidence="2">CGMCC 4.7645</strain>
    </source>
</reference>
<dbReference type="Proteomes" id="UP001597417">
    <property type="component" value="Unassembled WGS sequence"/>
</dbReference>
<proteinExistence type="predicted"/>
<name>A0ABW5FLG3_9PSEU</name>
<evidence type="ECO:0000313" key="1">
    <source>
        <dbReference type="EMBL" id="MFD2415883.1"/>
    </source>
</evidence>
<evidence type="ECO:0008006" key="3">
    <source>
        <dbReference type="Google" id="ProtNLM"/>
    </source>
</evidence>
<keyword evidence="2" id="KW-1185">Reference proteome</keyword>
<organism evidence="1 2">
    <name type="scientific">Amycolatopsis pigmentata</name>
    <dbReference type="NCBI Taxonomy" id="450801"/>
    <lineage>
        <taxon>Bacteria</taxon>
        <taxon>Bacillati</taxon>
        <taxon>Actinomycetota</taxon>
        <taxon>Actinomycetes</taxon>
        <taxon>Pseudonocardiales</taxon>
        <taxon>Pseudonocardiaceae</taxon>
        <taxon>Amycolatopsis</taxon>
    </lineage>
</organism>
<comment type="caution">
    <text evidence="1">The sequence shown here is derived from an EMBL/GenBank/DDBJ whole genome shotgun (WGS) entry which is preliminary data.</text>
</comment>
<protein>
    <recommendedName>
        <fullName evidence="3">Cyclic nucleotide-binding domain-containing protein</fullName>
    </recommendedName>
</protein>
<dbReference type="RefSeq" id="WP_378262089.1">
    <property type="nucleotide sequence ID" value="NZ_JBHUKR010000004.1"/>
</dbReference>
<accession>A0ABW5FLG3</accession>
<sequence length="119" mass="13597">METGILIRWGMPRQGREKEALALFRKNNEFFRSLVTDGKLSYCEPFMLASGDAEVEAGFFILKGEVTHVFELLENQEFRELMAKGSVLTEHFRFDMLAVGESIKRSLGEYERALGTVKV</sequence>
<gene>
    <name evidence="1" type="ORF">ACFSXZ_06035</name>
</gene>
<dbReference type="EMBL" id="JBHUKR010000004">
    <property type="protein sequence ID" value="MFD2415883.1"/>
    <property type="molecule type" value="Genomic_DNA"/>
</dbReference>